<dbReference type="Pfam" id="PF19638">
    <property type="entry name" value="DUF6141"/>
    <property type="match status" value="1"/>
</dbReference>
<proteinExistence type="predicted"/>
<accession>A0A0M0L601</accession>
<dbReference type="STRING" id="284581.AMD01_09515"/>
<dbReference type="OrthoDB" id="582675at2"/>
<feature type="transmembrane region" description="Helical" evidence="1">
    <location>
        <begin position="56"/>
        <end position="78"/>
    </location>
</feature>
<evidence type="ECO:0000313" key="2">
    <source>
        <dbReference type="EMBL" id="KOO46103.1"/>
    </source>
</evidence>
<evidence type="ECO:0000313" key="3">
    <source>
        <dbReference type="Proteomes" id="UP000037558"/>
    </source>
</evidence>
<feature type="transmembrane region" description="Helical" evidence="1">
    <location>
        <begin position="18"/>
        <end position="36"/>
    </location>
</feature>
<dbReference type="InterPro" id="IPR046139">
    <property type="entry name" value="DUF6141"/>
</dbReference>
<dbReference type="EMBL" id="LILC01000013">
    <property type="protein sequence ID" value="KOO46103.1"/>
    <property type="molecule type" value="Genomic_DNA"/>
</dbReference>
<gene>
    <name evidence="2" type="ORF">AMD01_09515</name>
</gene>
<reference evidence="3" key="1">
    <citation type="submission" date="2015-08" db="EMBL/GenBank/DDBJ databases">
        <title>Fjat-14210 dsm16467.</title>
        <authorList>
            <person name="Liu B."/>
            <person name="Wang J."/>
            <person name="Zhu Y."/>
            <person name="Liu G."/>
            <person name="Chen Q."/>
            <person name="Chen Z."/>
            <person name="Lan J."/>
            <person name="Che J."/>
            <person name="Ge C."/>
            <person name="Shi H."/>
            <person name="Pan Z."/>
            <person name="Liu X."/>
        </authorList>
    </citation>
    <scope>NUCLEOTIDE SEQUENCE [LARGE SCALE GENOMIC DNA]</scope>
    <source>
        <strain evidence="3">DSM 16467</strain>
    </source>
</reference>
<protein>
    <submittedName>
        <fullName evidence="2">Uncharacterized protein</fullName>
    </submittedName>
</protein>
<dbReference type="AlphaFoldDB" id="A0A0M0L601"/>
<dbReference type="Proteomes" id="UP000037558">
    <property type="component" value="Unassembled WGS sequence"/>
</dbReference>
<keyword evidence="1" id="KW-0812">Transmembrane</keyword>
<comment type="caution">
    <text evidence="2">The sequence shown here is derived from an EMBL/GenBank/DDBJ whole genome shotgun (WGS) entry which is preliminary data.</text>
</comment>
<organism evidence="2 3">
    <name type="scientific">Priestia koreensis</name>
    <dbReference type="NCBI Taxonomy" id="284581"/>
    <lineage>
        <taxon>Bacteria</taxon>
        <taxon>Bacillati</taxon>
        <taxon>Bacillota</taxon>
        <taxon>Bacilli</taxon>
        <taxon>Bacillales</taxon>
        <taxon>Bacillaceae</taxon>
        <taxon>Priestia</taxon>
    </lineage>
</organism>
<dbReference type="PATRIC" id="fig|284581.3.peg.1972"/>
<evidence type="ECO:0000256" key="1">
    <source>
        <dbReference type="SAM" id="Phobius"/>
    </source>
</evidence>
<keyword evidence="3" id="KW-1185">Reference proteome</keyword>
<keyword evidence="1" id="KW-0472">Membrane</keyword>
<name>A0A0M0L601_9BACI</name>
<keyword evidence="1" id="KW-1133">Transmembrane helix</keyword>
<sequence length="171" mass="19838">MSKKANVRYREIQRPRTLLLWVPMLAVALLMWYAFIQQVFFGNKVGTNPASNGTLIVLWVVFGIIFPVVFLGLLKLVTEVRDDGLYIRYVPFHIHYKVFLFSEITSYKPITYSPLKRFGGWGIRFNLQNEIAYNMSGNSGMEIQFQQHTIVIGTRRPDELKKAIDAAYQEK</sequence>
<dbReference type="RefSeq" id="WP_053401168.1">
    <property type="nucleotide sequence ID" value="NZ_JBBCZF010000004.1"/>
</dbReference>